<dbReference type="InterPro" id="IPR027417">
    <property type="entry name" value="P-loop_NTPase"/>
</dbReference>
<dbReference type="Gene3D" id="3.40.50.300">
    <property type="entry name" value="P-loop containing nucleotide triphosphate hydrolases"/>
    <property type="match status" value="1"/>
</dbReference>
<proteinExistence type="predicted"/>
<dbReference type="GO" id="GO:0005525">
    <property type="term" value="F:GTP binding"/>
    <property type="evidence" value="ECO:0007669"/>
    <property type="project" value="InterPro"/>
</dbReference>
<dbReference type="GO" id="GO:0005874">
    <property type="term" value="C:microtubule"/>
    <property type="evidence" value="ECO:0007669"/>
    <property type="project" value="TreeGrafter"/>
</dbReference>
<sequence length="452" mass="51083">MVRSYMERPNAIILAVVSAEHSFAQQEVIKLAKDIDPTGERTLGVITKLDMLIRGSEEEASYLRLAQNTTNTLRLGWHVLHNESETPRDTRLKGHDKPKPSFFEIGTWAALDRRIVGAEALRYRISRVLREHALRRVPPLLKQLRSTAKIYQEELSRLGMPRTSTAEQRQYLLKVSRGFSSLISASLDGFYRDPFFGASDSQERYANRLRATIQHALASFESEMRNTGQQWTIVESSPSVALSLNAITRERYIREVQVKMKHNRGSELHGTYNPIIVGELFRDQCTPWTRIALAAKESIMDIVHQTILEAVNHVAAEETALYIFEFINNRLEALRDGLDQKVAELLEPHVNGNPITYNKVLLDKVKAKQTKRNKTTFTVALSKLLGFPVTGTASNIPSGVKGTDILDLITEELENMSDLHGINTAVDYMESYYEASSPVYRASCEIRVPLTA</sequence>
<dbReference type="InterPro" id="IPR030381">
    <property type="entry name" value="G_DYNAMIN_dom"/>
</dbReference>
<gene>
    <name evidence="2" type="ORF">PPNO1_LOCUS4185</name>
</gene>
<dbReference type="InterPro" id="IPR022812">
    <property type="entry name" value="Dynamin"/>
</dbReference>
<dbReference type="Pfam" id="PF00350">
    <property type="entry name" value="Dynamin_N"/>
    <property type="match status" value="1"/>
</dbReference>
<dbReference type="PROSITE" id="PS51718">
    <property type="entry name" value="G_DYNAMIN_2"/>
    <property type="match status" value="1"/>
</dbReference>
<dbReference type="GO" id="GO:0016020">
    <property type="term" value="C:membrane"/>
    <property type="evidence" value="ECO:0007669"/>
    <property type="project" value="TreeGrafter"/>
</dbReference>
<name>A0A9P1H0Q4_9PEZI</name>
<dbReference type="GO" id="GO:0006897">
    <property type="term" value="P:endocytosis"/>
    <property type="evidence" value="ECO:0007669"/>
    <property type="project" value="TreeGrafter"/>
</dbReference>
<organism evidence="2 3">
    <name type="scientific">Parascedosporium putredinis</name>
    <dbReference type="NCBI Taxonomy" id="1442378"/>
    <lineage>
        <taxon>Eukaryota</taxon>
        <taxon>Fungi</taxon>
        <taxon>Dikarya</taxon>
        <taxon>Ascomycota</taxon>
        <taxon>Pezizomycotina</taxon>
        <taxon>Sordariomycetes</taxon>
        <taxon>Hypocreomycetidae</taxon>
        <taxon>Microascales</taxon>
        <taxon>Microascaceae</taxon>
        <taxon>Parascedosporium</taxon>
    </lineage>
</organism>
<feature type="domain" description="Dynamin-type G" evidence="1">
    <location>
        <begin position="1"/>
        <end position="138"/>
    </location>
</feature>
<dbReference type="Proteomes" id="UP000838763">
    <property type="component" value="Unassembled WGS sequence"/>
</dbReference>
<dbReference type="SUPFAM" id="SSF52540">
    <property type="entry name" value="P-loop containing nucleoside triphosphate hydrolases"/>
    <property type="match status" value="1"/>
</dbReference>
<dbReference type="PANTHER" id="PTHR11566:SF21">
    <property type="entry name" value="DYNAMIN RELATED PROTEIN 1, ISOFORM A"/>
    <property type="match status" value="1"/>
</dbReference>
<dbReference type="Pfam" id="PF01031">
    <property type="entry name" value="Dynamin_M"/>
    <property type="match status" value="1"/>
</dbReference>
<dbReference type="GO" id="GO:0003924">
    <property type="term" value="F:GTPase activity"/>
    <property type="evidence" value="ECO:0007669"/>
    <property type="project" value="TreeGrafter"/>
</dbReference>
<accession>A0A9P1H0Q4</accession>
<dbReference type="PRINTS" id="PR00195">
    <property type="entry name" value="DYNAMIN"/>
</dbReference>
<dbReference type="GO" id="GO:0000266">
    <property type="term" value="P:mitochondrial fission"/>
    <property type="evidence" value="ECO:0007669"/>
    <property type="project" value="TreeGrafter"/>
</dbReference>
<dbReference type="GO" id="GO:0008017">
    <property type="term" value="F:microtubule binding"/>
    <property type="evidence" value="ECO:0007669"/>
    <property type="project" value="TreeGrafter"/>
</dbReference>
<dbReference type="EMBL" id="CALLCH030000011">
    <property type="protein sequence ID" value="CAI4214452.1"/>
    <property type="molecule type" value="Genomic_DNA"/>
</dbReference>
<dbReference type="GO" id="GO:0005739">
    <property type="term" value="C:mitochondrion"/>
    <property type="evidence" value="ECO:0007669"/>
    <property type="project" value="TreeGrafter"/>
</dbReference>
<dbReference type="GO" id="GO:0016559">
    <property type="term" value="P:peroxisome fission"/>
    <property type="evidence" value="ECO:0007669"/>
    <property type="project" value="TreeGrafter"/>
</dbReference>
<dbReference type="InterPro" id="IPR045063">
    <property type="entry name" value="Dynamin_N"/>
</dbReference>
<dbReference type="Gene3D" id="1.20.120.1240">
    <property type="entry name" value="Dynamin, middle domain"/>
    <property type="match status" value="1"/>
</dbReference>
<evidence type="ECO:0000313" key="3">
    <source>
        <dbReference type="Proteomes" id="UP000838763"/>
    </source>
</evidence>
<keyword evidence="3" id="KW-1185">Reference proteome</keyword>
<comment type="caution">
    <text evidence="2">The sequence shown here is derived from an EMBL/GenBank/DDBJ whole genome shotgun (WGS) entry which is preliminary data.</text>
</comment>
<evidence type="ECO:0000313" key="2">
    <source>
        <dbReference type="EMBL" id="CAI4214452.1"/>
    </source>
</evidence>
<evidence type="ECO:0000259" key="1">
    <source>
        <dbReference type="PROSITE" id="PS51718"/>
    </source>
</evidence>
<dbReference type="InterPro" id="IPR000375">
    <property type="entry name" value="Dynamin_stalk"/>
</dbReference>
<reference evidence="2" key="1">
    <citation type="submission" date="2022-11" db="EMBL/GenBank/DDBJ databases">
        <authorList>
            <person name="Scott C."/>
            <person name="Bruce N."/>
        </authorList>
    </citation>
    <scope>NUCLEOTIDE SEQUENCE</scope>
</reference>
<protein>
    <recommendedName>
        <fullName evidence="1">Dynamin-type G domain-containing protein</fullName>
    </recommendedName>
</protein>
<dbReference type="AlphaFoldDB" id="A0A9P1H0Q4"/>
<dbReference type="OrthoDB" id="415706at2759"/>
<dbReference type="PANTHER" id="PTHR11566">
    <property type="entry name" value="DYNAMIN"/>
    <property type="match status" value="1"/>
</dbReference>
<dbReference type="GO" id="GO:0048312">
    <property type="term" value="P:intracellular distribution of mitochondria"/>
    <property type="evidence" value="ECO:0007669"/>
    <property type="project" value="TreeGrafter"/>
</dbReference>